<dbReference type="InterPro" id="IPR001279">
    <property type="entry name" value="Metallo-B-lactamas"/>
</dbReference>
<dbReference type="EMBL" id="JARPYI010000003">
    <property type="protein sequence ID" value="MDT2599829.1"/>
    <property type="molecule type" value="Genomic_DNA"/>
</dbReference>
<evidence type="ECO:0000256" key="1">
    <source>
        <dbReference type="ARBA" id="ARBA00004651"/>
    </source>
</evidence>
<evidence type="ECO:0000313" key="8">
    <source>
        <dbReference type="EMBL" id="MDT2599829.1"/>
    </source>
</evidence>
<evidence type="ECO:0000256" key="5">
    <source>
        <dbReference type="ARBA" id="ARBA00023136"/>
    </source>
</evidence>
<dbReference type="InterPro" id="IPR052159">
    <property type="entry name" value="Competence_DNA_uptake"/>
</dbReference>
<dbReference type="Pfam" id="PF00753">
    <property type="entry name" value="Lactamase_B"/>
    <property type="match status" value="1"/>
</dbReference>
<keyword evidence="4 6" id="KW-1133">Transmembrane helix</keyword>
<gene>
    <name evidence="8" type="ORF">P7D85_08590</name>
</gene>
<feature type="transmembrane region" description="Helical" evidence="6">
    <location>
        <begin position="263"/>
        <end position="296"/>
    </location>
</feature>
<keyword evidence="9" id="KW-1185">Reference proteome</keyword>
<dbReference type="InterPro" id="IPR004797">
    <property type="entry name" value="Competence_ComEC/Rec2"/>
</dbReference>
<reference evidence="8 9" key="1">
    <citation type="submission" date="2023-03" db="EMBL/GenBank/DDBJ databases">
        <authorList>
            <person name="Shen W."/>
            <person name="Cai J."/>
        </authorList>
    </citation>
    <scope>NUCLEOTIDE SEQUENCE [LARGE SCALE GENOMIC DNA]</scope>
    <source>
        <strain evidence="8 9">D6-4</strain>
    </source>
</reference>
<feature type="transmembrane region" description="Helical" evidence="6">
    <location>
        <begin position="393"/>
        <end position="410"/>
    </location>
</feature>
<feature type="transmembrane region" description="Helical" evidence="6">
    <location>
        <begin position="343"/>
        <end position="363"/>
    </location>
</feature>
<dbReference type="RefSeq" id="WP_311821647.1">
    <property type="nucleotide sequence ID" value="NZ_JARPYF010000002.1"/>
</dbReference>
<evidence type="ECO:0000256" key="3">
    <source>
        <dbReference type="ARBA" id="ARBA00022692"/>
    </source>
</evidence>
<dbReference type="InterPro" id="IPR036866">
    <property type="entry name" value="RibonucZ/Hydroxyglut_hydro"/>
</dbReference>
<keyword evidence="5 6" id="KW-0472">Membrane</keyword>
<dbReference type="NCBIfam" id="TIGR00360">
    <property type="entry name" value="ComEC_N-term"/>
    <property type="match status" value="1"/>
</dbReference>
<sequence>MKSRKLLLLAFLCSLFIGLRTFYYVNQINKAPETITNQHLKLQTDSIKVDGNLLKLIGKINGKKYLVYYSLKSPEEKELWGGEKPPNSAVVSGETEEFDPARNLNGFDAKKYYQSLGISRSLQVKSFKLLRRSRFGLSDLRQRLIRTIDQHYSKRLASYIKALMIGYKDAEFAEYSEAYKTTGLLHLFTLSGLHIQFYLGGIHLLLKRAGLTREVRLGLLSLIGLLLICLTGGGFSTIRAVLSFLIAFACLTFEVLLSKLDQWSLMLFLLVLGFPLVLWSVGAQLSLYFALMLVYLNDLRLKAWQQTLLFSLLSLPVLIFSFSEWTIIGGLFTLLLFPLFEWLILPGCLILFFGCFLPLPQLIDSLMEQLFLLLEKLLAFAAIPNLITGRPAFLIFLLLILFVLLIIDRLKYQRTFYLLLGAVCLLVASIAFSANGMVAFVDVGQGDSIFIKLPFMQETFLIDTGGRLNFKQKTWQARQPKQLSDYNLIPFLKSLGCRKIDHLLVTHNDADHMGELNNVMSEVKVSNLYLADGSQMELKKLLMGAKGTKIHLVKQGDTIGKHLKVQILSPEKSEGENDDSLVTYFQINQQRFLLTGDLETTGEEKLLNNYPQLKTDFLKVGHHGSNTSTDEEFLKKIKPKYGIISVGKKNRYGHPTAETLEKLNKYQVKVFRTDQQGMVYCQWSALTKRGKIKVLIDFIE</sequence>
<dbReference type="InterPro" id="IPR004477">
    <property type="entry name" value="ComEC_N"/>
</dbReference>
<protein>
    <submittedName>
        <fullName evidence="8">DNA internalization-related competence protein ComEC/Rec2</fullName>
    </submittedName>
</protein>
<feature type="transmembrane region" description="Helical" evidence="6">
    <location>
        <begin position="417"/>
        <end position="441"/>
    </location>
</feature>
<evidence type="ECO:0000313" key="9">
    <source>
        <dbReference type="Proteomes" id="UP001252875"/>
    </source>
</evidence>
<feature type="transmembrane region" description="Helical" evidence="6">
    <location>
        <begin position="184"/>
        <end position="206"/>
    </location>
</feature>
<dbReference type="PANTHER" id="PTHR30619:SF1">
    <property type="entry name" value="RECOMBINATION PROTEIN 2"/>
    <property type="match status" value="1"/>
</dbReference>
<name>A0ABU3EY79_9ENTE</name>
<comment type="subcellular location">
    <subcellularLocation>
        <location evidence="1">Cell membrane</location>
        <topology evidence="1">Multi-pass membrane protein</topology>
    </subcellularLocation>
</comment>
<dbReference type="CDD" id="cd07731">
    <property type="entry name" value="ComA-like_MBL-fold"/>
    <property type="match status" value="1"/>
</dbReference>
<feature type="domain" description="Metallo-beta-lactamase" evidence="7">
    <location>
        <begin position="445"/>
        <end position="648"/>
    </location>
</feature>
<accession>A0ABU3EY79</accession>
<proteinExistence type="predicted"/>
<organism evidence="8 9">
    <name type="scientific">Enterococcus hulanensis</name>
    <dbReference type="NCBI Taxonomy" id="2559929"/>
    <lineage>
        <taxon>Bacteria</taxon>
        <taxon>Bacillati</taxon>
        <taxon>Bacillota</taxon>
        <taxon>Bacilli</taxon>
        <taxon>Lactobacillales</taxon>
        <taxon>Enterococcaceae</taxon>
        <taxon>Enterococcus</taxon>
    </lineage>
</organism>
<evidence type="ECO:0000256" key="4">
    <source>
        <dbReference type="ARBA" id="ARBA00022989"/>
    </source>
</evidence>
<dbReference type="Gene3D" id="3.60.15.10">
    <property type="entry name" value="Ribonuclease Z/Hydroxyacylglutathione hydrolase-like"/>
    <property type="match status" value="1"/>
</dbReference>
<evidence type="ECO:0000259" key="7">
    <source>
        <dbReference type="SMART" id="SM00849"/>
    </source>
</evidence>
<dbReference type="SUPFAM" id="SSF56281">
    <property type="entry name" value="Metallo-hydrolase/oxidoreductase"/>
    <property type="match status" value="1"/>
</dbReference>
<dbReference type="Proteomes" id="UP001252875">
    <property type="component" value="Unassembled WGS sequence"/>
</dbReference>
<evidence type="ECO:0000256" key="6">
    <source>
        <dbReference type="SAM" id="Phobius"/>
    </source>
</evidence>
<dbReference type="SMART" id="SM00849">
    <property type="entry name" value="Lactamase_B"/>
    <property type="match status" value="1"/>
</dbReference>
<evidence type="ECO:0000256" key="2">
    <source>
        <dbReference type="ARBA" id="ARBA00022475"/>
    </source>
</evidence>
<feature type="transmembrane region" description="Helical" evidence="6">
    <location>
        <begin position="218"/>
        <end position="251"/>
    </location>
</feature>
<comment type="caution">
    <text evidence="8">The sequence shown here is derived from an EMBL/GenBank/DDBJ whole genome shotgun (WGS) entry which is preliminary data.</text>
</comment>
<keyword evidence="2" id="KW-1003">Cell membrane</keyword>
<dbReference type="PANTHER" id="PTHR30619">
    <property type="entry name" value="DNA INTERNALIZATION/COMPETENCE PROTEIN COMEC/REC2"/>
    <property type="match status" value="1"/>
</dbReference>
<dbReference type="InterPro" id="IPR035681">
    <property type="entry name" value="ComA-like_MBL"/>
</dbReference>
<dbReference type="Pfam" id="PF03772">
    <property type="entry name" value="Competence"/>
    <property type="match status" value="1"/>
</dbReference>
<feature type="transmembrane region" description="Helical" evidence="6">
    <location>
        <begin position="308"/>
        <end position="337"/>
    </location>
</feature>
<dbReference type="NCBIfam" id="TIGR00361">
    <property type="entry name" value="ComEC_Rec2"/>
    <property type="match status" value="1"/>
</dbReference>
<keyword evidence="3 6" id="KW-0812">Transmembrane</keyword>